<evidence type="ECO:0000313" key="2">
    <source>
        <dbReference type="Proteomes" id="UP000682802"/>
    </source>
</evidence>
<organism evidence="1 2">
    <name type="scientific">Flammeovirga kamogawensis</name>
    <dbReference type="NCBI Taxonomy" id="373891"/>
    <lineage>
        <taxon>Bacteria</taxon>
        <taxon>Pseudomonadati</taxon>
        <taxon>Bacteroidota</taxon>
        <taxon>Cytophagia</taxon>
        <taxon>Cytophagales</taxon>
        <taxon>Flammeovirgaceae</taxon>
        <taxon>Flammeovirga</taxon>
    </lineage>
</organism>
<reference evidence="1 2" key="1">
    <citation type="submission" date="2021-05" db="EMBL/GenBank/DDBJ databases">
        <title>Comparative genomic studies on the polysaccharide-degrading batcterial strains of the Flammeovirga genus.</title>
        <authorList>
            <person name="Zewei F."/>
            <person name="Zheng Z."/>
            <person name="Yu L."/>
            <person name="Ruyue G."/>
            <person name="Yanhong M."/>
            <person name="Yuanyuan C."/>
            <person name="Jingyan G."/>
            <person name="Wenjun H."/>
        </authorList>
    </citation>
    <scope>NUCLEOTIDE SEQUENCE [LARGE SCALE GENOMIC DNA]</scope>
    <source>
        <strain evidence="1 2">YS10</strain>
    </source>
</reference>
<keyword evidence="2" id="KW-1185">Reference proteome</keyword>
<name>A0ABX8H2F8_9BACT</name>
<sequence length="150" mass="17705">MKGFLEELDLPPHKVINIDLKSCLDLKDERRYYYFHFEYSLCDLLDYFKCKYQLVDWETDKIILERFGYNKVNDQMSFAKKIEELFEKGEMLKITEYHLAKNYSIPDVSQNSFVVDEPLYLQIASLADKVKGLYGGNTPIKDPLIIPKSE</sequence>
<proteinExistence type="predicted"/>
<dbReference type="EMBL" id="CP076129">
    <property type="protein sequence ID" value="QWG10096.1"/>
    <property type="molecule type" value="Genomic_DNA"/>
</dbReference>
<evidence type="ECO:0000313" key="1">
    <source>
        <dbReference type="EMBL" id="QWG10096.1"/>
    </source>
</evidence>
<dbReference type="RefSeq" id="WP_144076749.1">
    <property type="nucleotide sequence ID" value="NZ_CP076129.1"/>
</dbReference>
<protein>
    <submittedName>
        <fullName evidence="1">Uncharacterized protein</fullName>
    </submittedName>
</protein>
<gene>
    <name evidence="1" type="ORF">KM029_20655</name>
</gene>
<accession>A0ABX8H2F8</accession>
<dbReference type="Proteomes" id="UP000682802">
    <property type="component" value="Chromosome 2"/>
</dbReference>